<gene>
    <name evidence="2" type="ordered locus">Slin_6682</name>
</gene>
<evidence type="ECO:0000256" key="1">
    <source>
        <dbReference type="SAM" id="MobiDB-lite"/>
    </source>
</evidence>
<accession>D2QV06</accession>
<evidence type="ECO:0000313" key="2">
    <source>
        <dbReference type="EMBL" id="ADB42638.1"/>
    </source>
</evidence>
<dbReference type="AlphaFoldDB" id="D2QV06"/>
<name>D2QV06_SPILD</name>
<dbReference type="Proteomes" id="UP000002028">
    <property type="component" value="Plasmid pSLIN01"/>
</dbReference>
<sequence length="325" mass="36810">MSSIIEKTYTEFIAKKNIASFIKFFSVVTWEKIRFVRNSRGLKFHEVTVTQNLLFQFRLLSLAFPNAVEMSEAIDEKANGNDIELFIKIGHGYAFLPCQAKIASKTGKTGLYNSIDHVVGDKKSKVIKHQIDSLLEYANHAPLNIDGKRIEMTIPIYLFYNFSANARTISSITASTTDEIEVYGCTYVDARKLKGKTYYNSGKWIKKPSFSSLHIAKPFYKIFNLVGRSMIDVYQEVIDSSATKDQAAGGSLFIQFNTDNRPEVDERYSKGWIPISGELPNSQDRVDTDRGSTRNDDTAGGFNPKYRIVFNDSELDASIAKWLFM</sequence>
<keyword evidence="3" id="KW-1185">Reference proteome</keyword>
<keyword evidence="2" id="KW-0614">Plasmid</keyword>
<evidence type="ECO:0000313" key="3">
    <source>
        <dbReference type="Proteomes" id="UP000002028"/>
    </source>
</evidence>
<dbReference type="KEGG" id="sli:Slin_6682"/>
<dbReference type="HOGENOM" id="CLU_855028_0_0_10"/>
<organism evidence="2 3">
    <name type="scientific">Spirosoma linguale (strain ATCC 33905 / DSM 74 / LMG 10896 / Claus 1)</name>
    <dbReference type="NCBI Taxonomy" id="504472"/>
    <lineage>
        <taxon>Bacteria</taxon>
        <taxon>Pseudomonadati</taxon>
        <taxon>Bacteroidota</taxon>
        <taxon>Cytophagia</taxon>
        <taxon>Cytophagales</taxon>
        <taxon>Cytophagaceae</taxon>
        <taxon>Spirosoma</taxon>
    </lineage>
</organism>
<feature type="compositionally biased region" description="Basic and acidic residues" evidence="1">
    <location>
        <begin position="284"/>
        <end position="297"/>
    </location>
</feature>
<dbReference type="RefSeq" id="WP_012931120.1">
    <property type="nucleotide sequence ID" value="NC_013731.1"/>
</dbReference>
<geneLocation type="plasmid" evidence="2 3">
    <name>pSLIN01</name>
</geneLocation>
<feature type="region of interest" description="Disordered" evidence="1">
    <location>
        <begin position="274"/>
        <end position="299"/>
    </location>
</feature>
<proteinExistence type="predicted"/>
<protein>
    <submittedName>
        <fullName evidence="2">Uncharacterized protein</fullName>
    </submittedName>
</protein>
<dbReference type="EMBL" id="CP001770">
    <property type="protein sequence ID" value="ADB42638.1"/>
    <property type="molecule type" value="Genomic_DNA"/>
</dbReference>
<reference evidence="2 3" key="1">
    <citation type="journal article" date="2010" name="Stand. Genomic Sci.">
        <title>Complete genome sequence of Spirosoma linguale type strain (1).</title>
        <authorList>
            <person name="Lail K."/>
            <person name="Sikorski J."/>
            <person name="Saunders E."/>
            <person name="Lapidus A."/>
            <person name="Glavina Del Rio T."/>
            <person name="Copeland A."/>
            <person name="Tice H."/>
            <person name="Cheng J.-F."/>
            <person name="Lucas S."/>
            <person name="Nolan M."/>
            <person name="Bruce D."/>
            <person name="Goodwin L."/>
            <person name="Pitluck S."/>
            <person name="Ivanova N."/>
            <person name="Mavromatis K."/>
            <person name="Ovchinnikova G."/>
            <person name="Pati A."/>
            <person name="Chen A."/>
            <person name="Palaniappan K."/>
            <person name="Land M."/>
            <person name="Hauser L."/>
            <person name="Chang Y.-J."/>
            <person name="Jeffries C.D."/>
            <person name="Chain P."/>
            <person name="Brettin T."/>
            <person name="Detter J.C."/>
            <person name="Schuetze A."/>
            <person name="Rohde M."/>
            <person name="Tindall B.J."/>
            <person name="Goeker M."/>
            <person name="Bristow J."/>
            <person name="Eisen J.A."/>
            <person name="Markowitz V."/>
            <person name="Hugenholtz P."/>
            <person name="Kyrpides N.C."/>
            <person name="Klenk H.-P."/>
            <person name="Chen F."/>
        </authorList>
    </citation>
    <scope>NUCLEOTIDE SEQUENCE [LARGE SCALE GENOMIC DNA]</scope>
    <source>
        <strain evidence="3">ATCC 33905 / DSM 74 / LMG 10896 / Claus 1</strain>
    </source>
</reference>